<dbReference type="Proteomes" id="UP000018936">
    <property type="component" value="Unassembled WGS sequence"/>
</dbReference>
<dbReference type="PANTHER" id="PTHR12125">
    <property type="entry name" value="F-BOX ONLY PROTEIN 6-LIKE PROTEIN"/>
    <property type="match status" value="1"/>
</dbReference>
<dbReference type="OrthoDB" id="1107553at2759"/>
<dbReference type="GO" id="GO:0019005">
    <property type="term" value="C:SCF ubiquitin ligase complex"/>
    <property type="evidence" value="ECO:0007669"/>
    <property type="project" value="TreeGrafter"/>
</dbReference>
<dbReference type="GO" id="GO:0031146">
    <property type="term" value="P:SCF-dependent proteasomal ubiquitin-dependent protein catabolic process"/>
    <property type="evidence" value="ECO:0007669"/>
    <property type="project" value="TreeGrafter"/>
</dbReference>
<evidence type="ECO:0000259" key="1">
    <source>
        <dbReference type="PROSITE" id="PS50181"/>
    </source>
</evidence>
<keyword evidence="4" id="KW-1185">Reference proteome</keyword>
<feature type="domain" description="FBA" evidence="2">
    <location>
        <begin position="66"/>
        <end position="83"/>
    </location>
</feature>
<dbReference type="Gene3D" id="1.20.1280.50">
    <property type="match status" value="1"/>
</dbReference>
<dbReference type="GO" id="GO:0036503">
    <property type="term" value="P:ERAD pathway"/>
    <property type="evidence" value="ECO:0007669"/>
    <property type="project" value="TreeGrafter"/>
</dbReference>
<dbReference type="GO" id="GO:0006516">
    <property type="term" value="P:glycoprotein catabolic process"/>
    <property type="evidence" value="ECO:0007669"/>
    <property type="project" value="TreeGrafter"/>
</dbReference>
<proteinExistence type="predicted"/>
<dbReference type="GO" id="GO:0061630">
    <property type="term" value="F:ubiquitin protein ligase activity"/>
    <property type="evidence" value="ECO:0007669"/>
    <property type="project" value="TreeGrafter"/>
</dbReference>
<organism evidence="3 4">
    <name type="scientific">Ophiophagus hannah</name>
    <name type="common">King cobra</name>
    <name type="synonym">Naja hannah</name>
    <dbReference type="NCBI Taxonomy" id="8665"/>
    <lineage>
        <taxon>Eukaryota</taxon>
        <taxon>Metazoa</taxon>
        <taxon>Chordata</taxon>
        <taxon>Craniata</taxon>
        <taxon>Vertebrata</taxon>
        <taxon>Euteleostomi</taxon>
        <taxon>Lepidosauria</taxon>
        <taxon>Squamata</taxon>
        <taxon>Bifurcata</taxon>
        <taxon>Unidentata</taxon>
        <taxon>Episquamata</taxon>
        <taxon>Toxicofera</taxon>
        <taxon>Serpentes</taxon>
        <taxon>Colubroidea</taxon>
        <taxon>Elapidae</taxon>
        <taxon>Elapinae</taxon>
        <taxon>Ophiophagus</taxon>
    </lineage>
</organism>
<gene>
    <name evidence="3" type="ORF">L345_18156</name>
</gene>
<dbReference type="InterPro" id="IPR007397">
    <property type="entry name" value="F-box-assoc_dom"/>
</dbReference>
<dbReference type="Pfam" id="PF12937">
    <property type="entry name" value="F-box-like"/>
    <property type="match status" value="1"/>
</dbReference>
<protein>
    <recommendedName>
        <fullName evidence="5">F-box domain-containing protein</fullName>
    </recommendedName>
</protein>
<feature type="non-terminal residue" evidence="3">
    <location>
        <position position="83"/>
    </location>
</feature>
<dbReference type="GO" id="GO:0005737">
    <property type="term" value="C:cytoplasm"/>
    <property type="evidence" value="ECO:0007669"/>
    <property type="project" value="TreeGrafter"/>
</dbReference>
<dbReference type="FunFam" id="1.20.1280.50:FF:000002">
    <property type="entry name" value="F-box only protein 44"/>
    <property type="match status" value="1"/>
</dbReference>
<dbReference type="PROSITE" id="PS50181">
    <property type="entry name" value="FBOX"/>
    <property type="match status" value="1"/>
</dbReference>
<evidence type="ECO:0000313" key="4">
    <source>
        <dbReference type="Proteomes" id="UP000018936"/>
    </source>
</evidence>
<dbReference type="EMBL" id="AZIM01039522">
    <property type="protein sequence ID" value="ETE56134.1"/>
    <property type="molecule type" value="Genomic_DNA"/>
</dbReference>
<dbReference type="SUPFAM" id="SSF81383">
    <property type="entry name" value="F-box domain"/>
    <property type="match status" value="1"/>
</dbReference>
<accession>V8N1I3</accession>
<evidence type="ECO:0008006" key="5">
    <source>
        <dbReference type="Google" id="ProtNLM"/>
    </source>
</evidence>
<dbReference type="InterPro" id="IPR039752">
    <property type="entry name" value="F-box_only"/>
</dbReference>
<dbReference type="PROSITE" id="PS51114">
    <property type="entry name" value="FBA"/>
    <property type="match status" value="1"/>
</dbReference>
<dbReference type="InterPro" id="IPR036047">
    <property type="entry name" value="F-box-like_dom_sf"/>
</dbReference>
<feature type="non-terminal residue" evidence="3">
    <location>
        <position position="1"/>
    </location>
</feature>
<dbReference type="AlphaFoldDB" id="V8N1I3"/>
<sequence>METLPEDALIAVLVLVPARDLVRHCRLVCSLWRGLVDLPLLWRLKCQREGYWPEPLDSPIPDWRDFYFLCSLKRNLIKNPCAE</sequence>
<reference evidence="3 4" key="1">
    <citation type="journal article" date="2013" name="Proc. Natl. Acad. Sci. U.S.A.">
        <title>The king cobra genome reveals dynamic gene evolution and adaptation in the snake venom system.</title>
        <authorList>
            <person name="Vonk F.J."/>
            <person name="Casewell N.R."/>
            <person name="Henkel C.V."/>
            <person name="Heimberg A.M."/>
            <person name="Jansen H.J."/>
            <person name="McCleary R.J."/>
            <person name="Kerkkamp H.M."/>
            <person name="Vos R.A."/>
            <person name="Guerreiro I."/>
            <person name="Calvete J.J."/>
            <person name="Wuster W."/>
            <person name="Woods A.E."/>
            <person name="Logan J.M."/>
            <person name="Harrison R.A."/>
            <person name="Castoe T.A."/>
            <person name="de Koning A.P."/>
            <person name="Pollock D.D."/>
            <person name="Yandell M."/>
            <person name="Calderon D."/>
            <person name="Renjifo C."/>
            <person name="Currier R.B."/>
            <person name="Salgado D."/>
            <person name="Pla D."/>
            <person name="Sanz L."/>
            <person name="Hyder A.S."/>
            <person name="Ribeiro J.M."/>
            <person name="Arntzen J.W."/>
            <person name="van den Thillart G.E."/>
            <person name="Boetzer M."/>
            <person name="Pirovano W."/>
            <person name="Dirks R.P."/>
            <person name="Spaink H.P."/>
            <person name="Duboule D."/>
            <person name="McGlinn E."/>
            <person name="Kini R.M."/>
            <person name="Richardson M.K."/>
        </authorList>
    </citation>
    <scope>NUCLEOTIDE SEQUENCE</scope>
    <source>
        <tissue evidence="3">Blood</tissue>
    </source>
</reference>
<evidence type="ECO:0000313" key="3">
    <source>
        <dbReference type="EMBL" id="ETE56134.1"/>
    </source>
</evidence>
<dbReference type="PANTHER" id="PTHR12125:SF12">
    <property type="entry name" value="F-BOX ONLY PROTEIN 6"/>
    <property type="match status" value="1"/>
</dbReference>
<dbReference type="InterPro" id="IPR001810">
    <property type="entry name" value="F-box_dom"/>
</dbReference>
<name>V8N1I3_OPHHA</name>
<evidence type="ECO:0000259" key="2">
    <source>
        <dbReference type="PROSITE" id="PS51114"/>
    </source>
</evidence>
<feature type="domain" description="F-box" evidence="1">
    <location>
        <begin position="1"/>
        <end position="45"/>
    </location>
</feature>
<comment type="caution">
    <text evidence="3">The sequence shown here is derived from an EMBL/GenBank/DDBJ whole genome shotgun (WGS) entry which is preliminary data.</text>
</comment>